<reference evidence="1" key="1">
    <citation type="submission" date="2013-08" db="EMBL/GenBank/DDBJ databases">
        <title>Oryza genome evolution.</title>
        <authorList>
            <person name="Wing R.A."/>
            <person name="Panaud O."/>
            <person name="Oliveira A.C."/>
        </authorList>
    </citation>
    <scope>NUCLEOTIDE SEQUENCE</scope>
</reference>
<accession>A0A0D9YI25</accession>
<dbReference type="AlphaFoldDB" id="A0A0D9YI25"/>
<protein>
    <submittedName>
        <fullName evidence="1">Uncharacterized protein</fullName>
    </submittedName>
</protein>
<reference evidence="1" key="3">
    <citation type="submission" date="2018-05" db="EMBL/GenBank/DDBJ databases">
        <title>OgluRS3 (Oryza glumaepatula Reference Sequence Version 3).</title>
        <authorList>
            <person name="Zhang J."/>
            <person name="Kudrna D."/>
            <person name="Lee S."/>
            <person name="Talag J."/>
            <person name="Welchert J."/>
            <person name="Wing R.A."/>
        </authorList>
    </citation>
    <scope>NUCLEOTIDE SEQUENCE [LARGE SCALE GENOMIC DNA]</scope>
</reference>
<proteinExistence type="predicted"/>
<sequence>MAIEDKLDLLLRRIEEYELRREEADRRTRADIRSLIDVVEACTLEVGKKAKDLSASIKKEQSKKMQKFWDLTFQGMLLNYYQTRVEKWNMRIICMVISESESCLESNYIGLNAERDLLYVIADEKGCKRVKEMEEDANSIHDEKYTFELVSAEVHIKLLGIIVGKQFITVPLSRITQEDFAWSKKLSRLKLLALFFFNNVLLSNTKYLEQPWDPRGFNSSAWGQAEFKERGLLDTLLGCTTAGPLRKSRPKQTQEEQYITQ</sequence>
<keyword evidence="2" id="KW-1185">Reference proteome</keyword>
<name>A0A0D9YI25_9ORYZ</name>
<dbReference type="Proteomes" id="UP000026961">
    <property type="component" value="Chromosome 1"/>
</dbReference>
<dbReference type="Gramene" id="OGLUM01G43110.1">
    <property type="protein sequence ID" value="OGLUM01G43110.1"/>
    <property type="gene ID" value="OGLUM01G43110"/>
</dbReference>
<dbReference type="EnsemblPlants" id="OGLUM01G43110.1">
    <property type="protein sequence ID" value="OGLUM01G43110.1"/>
    <property type="gene ID" value="OGLUM01G43110"/>
</dbReference>
<reference evidence="1" key="2">
    <citation type="submission" date="2015-04" db="UniProtKB">
        <authorList>
            <consortium name="EnsemblPlants"/>
        </authorList>
    </citation>
    <scope>IDENTIFICATION</scope>
</reference>
<evidence type="ECO:0000313" key="2">
    <source>
        <dbReference type="Proteomes" id="UP000026961"/>
    </source>
</evidence>
<organism evidence="1">
    <name type="scientific">Oryza glumipatula</name>
    <dbReference type="NCBI Taxonomy" id="40148"/>
    <lineage>
        <taxon>Eukaryota</taxon>
        <taxon>Viridiplantae</taxon>
        <taxon>Streptophyta</taxon>
        <taxon>Embryophyta</taxon>
        <taxon>Tracheophyta</taxon>
        <taxon>Spermatophyta</taxon>
        <taxon>Magnoliopsida</taxon>
        <taxon>Liliopsida</taxon>
        <taxon>Poales</taxon>
        <taxon>Poaceae</taxon>
        <taxon>BOP clade</taxon>
        <taxon>Oryzoideae</taxon>
        <taxon>Oryzeae</taxon>
        <taxon>Oryzinae</taxon>
        <taxon>Oryza</taxon>
    </lineage>
</organism>
<evidence type="ECO:0000313" key="1">
    <source>
        <dbReference type="EnsemblPlants" id="OGLUM01G43110.1"/>
    </source>
</evidence>
<dbReference type="HOGENOM" id="CLU_1067010_0_0_1"/>